<gene>
    <name evidence="2" type="ORF">L207DRAFT_4115</name>
</gene>
<proteinExistence type="predicted"/>
<dbReference type="EMBL" id="KZ613937">
    <property type="protein sequence ID" value="PMD48293.1"/>
    <property type="molecule type" value="Genomic_DNA"/>
</dbReference>
<keyword evidence="3" id="KW-1185">Reference proteome</keyword>
<feature type="region of interest" description="Disordered" evidence="1">
    <location>
        <begin position="1"/>
        <end position="62"/>
    </location>
</feature>
<dbReference type="Proteomes" id="UP000235786">
    <property type="component" value="Unassembled WGS sequence"/>
</dbReference>
<sequence>MAEDWDQDGGWYMDDGLSAGGGGEPTDSLEVFSSRPTPQSVEHVPAEHPPLDTPLSPKSQTKMSRSIVEIFELEEESTNEDEEMGDDDDDEPVVDLEDQHRRTNRLRGVLPTLAQLWWSDSDQIVLVAEKLGDGSRDPKWRIPLGDSGVLSFFLDLLKSHVLKYNLKIHVLRLIGNSCADTDENRARVVNSSYLPSIILQLKDTSLLPFAIPVLFNICIDYEPAQQQASSSFLTREIIDVISNPTFNDHRAFLGYTCKLLDLMIAQPSDPDFAPENTAIVLLKIAADRELPTDMDDFISLTNTAVAYLQHEKFQKALIAQGAVDTTLTVLVDSYTRFDSHPSIGEPDQDDAKALSQMRSNLNQVLSDVSALPEFKDAYPVVSPLTMSLRRWLLSPQLQLQVCACIVLGNLARSDDSCEQFVHTSRVHIPLISVLSEANDSQLLHAAIGFLKNLAMPLKNKEVIGAAGIFEVMPRLWALDTLQQIQFSSISLARQLTIGTWENVRKVCRHLSDDPDSPAHTRTQLSLLIALFERTDVAPVKMEISRLITSVCRVFTSYTGRSPEDMERIRIKFFKMHPDIGRPLSFMVSQDKWPVVRSEGWFVFALMARFPEGAQCISDLMHDVVVFQPLVEMLTGKKISDYQSQAWSSSPGSESSTAIASPASGTGSSSTAVFNFEGRSPESVQPHAQAAEMARIDRENALVLVSELLKNRGKDMAVMRRTLFEDLLKGGTEIMLSYKESLPQQGEKLLPKEKRARAGLNLQQAAADSIMELS</sequence>
<dbReference type="AlphaFoldDB" id="A0A2J6SBZ9"/>
<evidence type="ECO:0000313" key="2">
    <source>
        <dbReference type="EMBL" id="PMD48293.1"/>
    </source>
</evidence>
<feature type="compositionally biased region" description="Low complexity" evidence="1">
    <location>
        <begin position="654"/>
        <end position="670"/>
    </location>
</feature>
<feature type="compositionally biased region" description="Polar residues" evidence="1">
    <location>
        <begin position="644"/>
        <end position="653"/>
    </location>
</feature>
<dbReference type="InterPro" id="IPR040144">
    <property type="entry name" value="RAP1GDS1"/>
</dbReference>
<dbReference type="Gene3D" id="1.25.10.10">
    <property type="entry name" value="Leucine-rich Repeat Variant"/>
    <property type="match status" value="2"/>
</dbReference>
<dbReference type="InterPro" id="IPR011989">
    <property type="entry name" value="ARM-like"/>
</dbReference>
<evidence type="ECO:0000256" key="1">
    <source>
        <dbReference type="SAM" id="MobiDB-lite"/>
    </source>
</evidence>
<accession>A0A2J6SBZ9</accession>
<dbReference type="PANTHER" id="PTHR10957">
    <property type="entry name" value="RAP1 GTPASE-GDP DISSOCIATION STIMULATOR 1"/>
    <property type="match status" value="1"/>
</dbReference>
<dbReference type="SUPFAM" id="SSF48371">
    <property type="entry name" value="ARM repeat"/>
    <property type="match status" value="2"/>
</dbReference>
<protein>
    <submittedName>
        <fullName evidence="2">ARM repeat-containing protein</fullName>
    </submittedName>
</protein>
<reference evidence="2 3" key="1">
    <citation type="submission" date="2016-04" db="EMBL/GenBank/DDBJ databases">
        <title>A degradative enzymes factory behind the ericoid mycorrhizal symbiosis.</title>
        <authorList>
            <consortium name="DOE Joint Genome Institute"/>
            <person name="Martino E."/>
            <person name="Morin E."/>
            <person name="Grelet G."/>
            <person name="Kuo A."/>
            <person name="Kohler A."/>
            <person name="Daghino S."/>
            <person name="Barry K."/>
            <person name="Choi C."/>
            <person name="Cichocki N."/>
            <person name="Clum A."/>
            <person name="Copeland A."/>
            <person name="Hainaut M."/>
            <person name="Haridas S."/>
            <person name="Labutti K."/>
            <person name="Lindquist E."/>
            <person name="Lipzen A."/>
            <person name="Khouja H.-R."/>
            <person name="Murat C."/>
            <person name="Ohm R."/>
            <person name="Olson A."/>
            <person name="Spatafora J."/>
            <person name="Veneault-Fourrey C."/>
            <person name="Henrissat B."/>
            <person name="Grigoriev I."/>
            <person name="Martin F."/>
            <person name="Perotto S."/>
        </authorList>
    </citation>
    <scope>NUCLEOTIDE SEQUENCE [LARGE SCALE GENOMIC DNA]</scope>
    <source>
        <strain evidence="2 3">F</strain>
    </source>
</reference>
<dbReference type="OrthoDB" id="26149at2759"/>
<dbReference type="STRING" id="1149755.A0A2J6SBZ9"/>
<organism evidence="2 3">
    <name type="scientific">Hyaloscypha variabilis (strain UAMH 11265 / GT02V1 / F)</name>
    <name type="common">Meliniomyces variabilis</name>
    <dbReference type="NCBI Taxonomy" id="1149755"/>
    <lineage>
        <taxon>Eukaryota</taxon>
        <taxon>Fungi</taxon>
        <taxon>Dikarya</taxon>
        <taxon>Ascomycota</taxon>
        <taxon>Pezizomycotina</taxon>
        <taxon>Leotiomycetes</taxon>
        <taxon>Helotiales</taxon>
        <taxon>Hyaloscyphaceae</taxon>
        <taxon>Hyaloscypha</taxon>
        <taxon>Hyaloscypha variabilis</taxon>
    </lineage>
</organism>
<feature type="region of interest" description="Disordered" evidence="1">
    <location>
        <begin position="74"/>
        <end position="93"/>
    </location>
</feature>
<dbReference type="GO" id="GO:0005085">
    <property type="term" value="F:guanyl-nucleotide exchange factor activity"/>
    <property type="evidence" value="ECO:0007669"/>
    <property type="project" value="InterPro"/>
</dbReference>
<feature type="region of interest" description="Disordered" evidence="1">
    <location>
        <begin position="644"/>
        <end position="670"/>
    </location>
</feature>
<dbReference type="InterPro" id="IPR016024">
    <property type="entry name" value="ARM-type_fold"/>
</dbReference>
<evidence type="ECO:0000313" key="3">
    <source>
        <dbReference type="Proteomes" id="UP000235786"/>
    </source>
</evidence>
<name>A0A2J6SBZ9_HYAVF</name>